<name>A0AAN8ZDQ5_9MAGN</name>
<evidence type="ECO:0000256" key="2">
    <source>
        <dbReference type="SAM" id="Coils"/>
    </source>
</evidence>
<dbReference type="PANTHER" id="PTHR36766:SF41">
    <property type="entry name" value="AAA+ ATPASE DOMAIN-CONTAINING PROTEIN"/>
    <property type="match status" value="1"/>
</dbReference>
<evidence type="ECO:0000313" key="4">
    <source>
        <dbReference type="EMBL" id="KAK6934336.1"/>
    </source>
</evidence>
<keyword evidence="1" id="KW-0611">Plant defense</keyword>
<dbReference type="Gene3D" id="3.40.50.300">
    <property type="entry name" value="P-loop containing nucleotide triphosphate hydrolases"/>
    <property type="match status" value="1"/>
</dbReference>
<feature type="coiled-coil region" evidence="2">
    <location>
        <begin position="84"/>
        <end position="132"/>
    </location>
</feature>
<keyword evidence="2" id="KW-0175">Coiled coil</keyword>
<accession>A0AAN8ZDQ5</accession>
<dbReference type="GO" id="GO:0006952">
    <property type="term" value="P:defense response"/>
    <property type="evidence" value="ECO:0007669"/>
    <property type="project" value="UniProtKB-KW"/>
</dbReference>
<dbReference type="Pfam" id="PF00931">
    <property type="entry name" value="NB-ARC"/>
    <property type="match status" value="1"/>
</dbReference>
<dbReference type="InterPro" id="IPR027417">
    <property type="entry name" value="P-loop_NTPase"/>
</dbReference>
<proteinExistence type="predicted"/>
<reference evidence="4 5" key="1">
    <citation type="submission" date="2023-12" db="EMBL/GenBank/DDBJ databases">
        <title>A high-quality genome assembly for Dillenia turbinata (Dilleniales).</title>
        <authorList>
            <person name="Chanderbali A."/>
        </authorList>
    </citation>
    <scope>NUCLEOTIDE SEQUENCE [LARGE SCALE GENOMIC DNA]</scope>
    <source>
        <strain evidence="4">LSX21</strain>
        <tissue evidence="4">Leaf</tissue>
    </source>
</reference>
<protein>
    <submittedName>
        <fullName evidence="4">NB-ARC</fullName>
    </submittedName>
</protein>
<keyword evidence="5" id="KW-1185">Reference proteome</keyword>
<dbReference type="PANTHER" id="PTHR36766">
    <property type="entry name" value="PLANT BROAD-SPECTRUM MILDEW RESISTANCE PROTEIN RPW8"/>
    <property type="match status" value="1"/>
</dbReference>
<organism evidence="4 5">
    <name type="scientific">Dillenia turbinata</name>
    <dbReference type="NCBI Taxonomy" id="194707"/>
    <lineage>
        <taxon>Eukaryota</taxon>
        <taxon>Viridiplantae</taxon>
        <taxon>Streptophyta</taxon>
        <taxon>Embryophyta</taxon>
        <taxon>Tracheophyta</taxon>
        <taxon>Spermatophyta</taxon>
        <taxon>Magnoliopsida</taxon>
        <taxon>eudicotyledons</taxon>
        <taxon>Gunneridae</taxon>
        <taxon>Pentapetalae</taxon>
        <taxon>Dilleniales</taxon>
        <taxon>Dilleniaceae</taxon>
        <taxon>Dillenia</taxon>
    </lineage>
</organism>
<sequence length="279" mass="31976">MDVIFGALKLTTGYRVCGFAIEDADVVSDLNYDMVMTLLSTSRANVKSHVIYECVTGVNDFMELILHFGVVENINNYFNINYNAQTNKRKLGDLKSERRDLESELNEQICPGKRQKQEVERWQQDVEEIEARKPSISDIQKKIPRQIHLSLLDEDEDRITSAKLARALALKENEYLVVLDDVREYISLGDLGILMDENRCKLIITTQSERVCHQMGCQKIVEVKPLVEEEAWGLFSEELDWSKALPLEVEGIAKSGGFCPLWCFNNGLFMYPYLLLRVG</sequence>
<dbReference type="InterPro" id="IPR002182">
    <property type="entry name" value="NB-ARC"/>
</dbReference>
<dbReference type="AlphaFoldDB" id="A0AAN8ZDQ5"/>
<evidence type="ECO:0000313" key="5">
    <source>
        <dbReference type="Proteomes" id="UP001370490"/>
    </source>
</evidence>
<feature type="domain" description="NB-ARC" evidence="3">
    <location>
        <begin position="133"/>
        <end position="237"/>
    </location>
</feature>
<dbReference type="Proteomes" id="UP001370490">
    <property type="component" value="Unassembled WGS sequence"/>
</dbReference>
<dbReference type="GO" id="GO:0043531">
    <property type="term" value="F:ADP binding"/>
    <property type="evidence" value="ECO:0007669"/>
    <property type="project" value="InterPro"/>
</dbReference>
<dbReference type="EMBL" id="JBAMMX010000008">
    <property type="protein sequence ID" value="KAK6934336.1"/>
    <property type="molecule type" value="Genomic_DNA"/>
</dbReference>
<comment type="caution">
    <text evidence="4">The sequence shown here is derived from an EMBL/GenBank/DDBJ whole genome shotgun (WGS) entry which is preliminary data.</text>
</comment>
<dbReference type="SUPFAM" id="SSF52540">
    <property type="entry name" value="P-loop containing nucleoside triphosphate hydrolases"/>
    <property type="match status" value="1"/>
</dbReference>
<evidence type="ECO:0000259" key="3">
    <source>
        <dbReference type="Pfam" id="PF00931"/>
    </source>
</evidence>
<evidence type="ECO:0000256" key="1">
    <source>
        <dbReference type="ARBA" id="ARBA00022821"/>
    </source>
</evidence>
<gene>
    <name evidence="4" type="ORF">RJ641_034491</name>
</gene>